<evidence type="ECO:0000256" key="15">
    <source>
        <dbReference type="PROSITE-ProRule" id="PRU00560"/>
    </source>
</evidence>
<evidence type="ECO:0000256" key="8">
    <source>
        <dbReference type="ARBA" id="ARBA00022840"/>
    </source>
</evidence>
<comment type="caution">
    <text evidence="18">The sequence shown here is derived from an EMBL/GenBank/DDBJ whole genome shotgun (WGS) entry which is preliminary data.</text>
</comment>
<gene>
    <name evidence="18" type="ORF">A2973_01615</name>
</gene>
<dbReference type="CDD" id="cd17932">
    <property type="entry name" value="DEXQc_UvrD"/>
    <property type="match status" value="1"/>
</dbReference>
<proteinExistence type="inferred from homology"/>
<evidence type="ECO:0000256" key="14">
    <source>
        <dbReference type="ARBA" id="ARBA00048988"/>
    </source>
</evidence>
<dbReference type="InterPro" id="IPR014016">
    <property type="entry name" value="UvrD-like_ATP-bd"/>
</dbReference>
<keyword evidence="7" id="KW-0269">Exonuclease</keyword>
<dbReference type="Proteomes" id="UP000176409">
    <property type="component" value="Unassembled WGS sequence"/>
</dbReference>
<dbReference type="Gene3D" id="1.10.10.160">
    <property type="match status" value="1"/>
</dbReference>
<evidence type="ECO:0000259" key="16">
    <source>
        <dbReference type="PROSITE" id="PS51198"/>
    </source>
</evidence>
<dbReference type="GO" id="GO:0004527">
    <property type="term" value="F:exonuclease activity"/>
    <property type="evidence" value="ECO:0007669"/>
    <property type="project" value="UniProtKB-KW"/>
</dbReference>
<dbReference type="GO" id="GO:0003677">
    <property type="term" value="F:DNA binding"/>
    <property type="evidence" value="ECO:0007669"/>
    <property type="project" value="UniProtKB-KW"/>
</dbReference>
<organism evidence="18 19">
    <name type="scientific">Candidatus Gottesmanbacteria bacterium RIFCSPLOWO2_01_FULL_49_10</name>
    <dbReference type="NCBI Taxonomy" id="1798396"/>
    <lineage>
        <taxon>Bacteria</taxon>
        <taxon>Candidatus Gottesmaniibacteriota</taxon>
    </lineage>
</organism>
<evidence type="ECO:0000256" key="12">
    <source>
        <dbReference type="ARBA" id="ARBA00034617"/>
    </source>
</evidence>
<keyword evidence="10" id="KW-0234">DNA repair</keyword>
<dbReference type="Pfam" id="PF12705">
    <property type="entry name" value="PDDEXK_1"/>
    <property type="match status" value="1"/>
</dbReference>
<dbReference type="GO" id="GO:0043138">
    <property type="term" value="F:3'-5' DNA helicase activity"/>
    <property type="evidence" value="ECO:0007669"/>
    <property type="project" value="UniProtKB-EC"/>
</dbReference>
<name>A0A1F6AX13_9BACT</name>
<dbReference type="InterPro" id="IPR038726">
    <property type="entry name" value="PDDEXK_AddAB-type"/>
</dbReference>
<accession>A0A1F6AX13</accession>
<evidence type="ECO:0000256" key="7">
    <source>
        <dbReference type="ARBA" id="ARBA00022839"/>
    </source>
</evidence>
<reference evidence="18 19" key="1">
    <citation type="journal article" date="2016" name="Nat. Commun.">
        <title>Thousands of microbial genomes shed light on interconnected biogeochemical processes in an aquifer system.</title>
        <authorList>
            <person name="Anantharaman K."/>
            <person name="Brown C.T."/>
            <person name="Hug L.A."/>
            <person name="Sharon I."/>
            <person name="Castelle C.J."/>
            <person name="Probst A.J."/>
            <person name="Thomas B.C."/>
            <person name="Singh A."/>
            <person name="Wilkins M.J."/>
            <person name="Karaoz U."/>
            <person name="Brodie E.L."/>
            <person name="Williams K.H."/>
            <person name="Hubbard S.S."/>
            <person name="Banfield J.F."/>
        </authorList>
    </citation>
    <scope>NUCLEOTIDE SEQUENCE [LARGE SCALE GENOMIC DNA]</scope>
</reference>
<evidence type="ECO:0000256" key="6">
    <source>
        <dbReference type="ARBA" id="ARBA00022806"/>
    </source>
</evidence>
<keyword evidence="6 15" id="KW-0347">Helicase</keyword>
<dbReference type="Gene3D" id="3.40.50.300">
    <property type="entry name" value="P-loop containing nucleotide triphosphate hydrolases"/>
    <property type="match status" value="2"/>
</dbReference>
<keyword evidence="2" id="KW-0540">Nuclease</keyword>
<sequence>MAKTPVEERQLNVEQRQAVTYGAGPLLIIAGAGTGKTTVVTERIKHLITSGKAHPQEILALTFTEKASREMEERVDIALPYGTTQMWISTFHAFCDRVLRNEAINIGLDPGFRLMTEAETILFFRKNLFKFELKYFRPLGNPNKFIAGMIQHFSRLKDEDVSPGQYLAWVSSKSKIQNPKQIQNPKSQIINENKEEAEKYKELAQSYRTYEELKVKEGVADYSDLISNTLKLFRTRKNILKRYQDQFKYILIDEFQDTNFAQNEMAILLAGVRENVTVVGDDDQAIYRWRGAAISNIIQFRKRFPKAKIIVLTKNYRSTKEILDRSYDLINNNNPDRLEVVEKIDKKLESIRRINGEKIEVIYANRVEEEAEEVAKEIQTLNFKLKNDWKDYAILVRANNHAEPFVRALARLGIPYQFLGPGQLFRQPEIKDLIAYLKVLYNFEDSVAMYRVLTMDWVGIEPRDVAGIINDSRKFGNSVFETCEASADENVKKLVAMIHRHLGLIKKETAGQILYYFLQDTGLLQQLTVYKTMKEEKTANNIAKFFNKLKTHETEHEDASVYAVVDWIDMAMNLGESPLATDTDWTENNAVNILTIHSAKGLEFPVVFLVNLVSARFPTIERKEQIPIPDALVKEILPSGDFHLEEERRLFYVGMTRARDLLYFSAAKYYGEGKREKKLSPFIGEAIGEMLSAISHQPSDKIKQLSFLEWKKGEEKEEETKPVRQPVTYLSYSQLSTFETCPLQYKYRYILRIPVPPSAALTFGDTIHRTVRAFYELVKTGEKPTKIMLLDLLDKHWASRGYGDRGYEEKMKIHGKELLDGFFEKGYDPALIPKDLEVSFKIRITPSLTLGGRIDRVDILSDGTLEIIDYKTGQSPKNRDVTKDAQLTVYALAASEPGIYNKKPENVIVSFYFFEDQIKISATRSLGQLEKEKKEIALKADEISRSDFKPTPGKHCDFCEFRLICEAWR</sequence>
<keyword evidence="8 15" id="KW-0067">ATP-binding</keyword>
<feature type="domain" description="UvrD-like helicase ATP-binding" evidence="16">
    <location>
        <begin position="9"/>
        <end position="319"/>
    </location>
</feature>
<comment type="catalytic activity">
    <reaction evidence="14">
        <text>ATP + H2O = ADP + phosphate + H(+)</text>
        <dbReference type="Rhea" id="RHEA:13065"/>
        <dbReference type="ChEBI" id="CHEBI:15377"/>
        <dbReference type="ChEBI" id="CHEBI:15378"/>
        <dbReference type="ChEBI" id="CHEBI:30616"/>
        <dbReference type="ChEBI" id="CHEBI:43474"/>
        <dbReference type="ChEBI" id="CHEBI:456216"/>
        <dbReference type="EC" id="5.6.2.4"/>
    </reaction>
</comment>
<evidence type="ECO:0000259" key="17">
    <source>
        <dbReference type="PROSITE" id="PS51217"/>
    </source>
</evidence>
<keyword evidence="3 15" id="KW-0547">Nucleotide-binding</keyword>
<feature type="binding site" evidence="15">
    <location>
        <begin position="30"/>
        <end position="37"/>
    </location>
    <ligand>
        <name>ATP</name>
        <dbReference type="ChEBI" id="CHEBI:30616"/>
    </ligand>
</feature>
<comment type="catalytic activity">
    <reaction evidence="12">
        <text>Couples ATP hydrolysis with the unwinding of duplex DNA by translocating in the 3'-5' direction.</text>
        <dbReference type="EC" id="5.6.2.4"/>
    </reaction>
</comment>
<dbReference type="InterPro" id="IPR000212">
    <property type="entry name" value="DNA_helicase_UvrD/REP"/>
</dbReference>
<dbReference type="GO" id="GO:0005524">
    <property type="term" value="F:ATP binding"/>
    <property type="evidence" value="ECO:0007669"/>
    <property type="project" value="UniProtKB-UniRule"/>
</dbReference>
<dbReference type="InterPro" id="IPR027417">
    <property type="entry name" value="P-loop_NTPase"/>
</dbReference>
<dbReference type="EC" id="5.6.2.4" evidence="13"/>
<keyword evidence="4" id="KW-0227">DNA damage</keyword>
<dbReference type="PROSITE" id="PS51217">
    <property type="entry name" value="UVRD_HELICASE_CTER"/>
    <property type="match status" value="1"/>
</dbReference>
<dbReference type="EMBL" id="MFJZ01000057">
    <property type="protein sequence ID" value="OGG29168.1"/>
    <property type="molecule type" value="Genomic_DNA"/>
</dbReference>
<dbReference type="InterPro" id="IPR014017">
    <property type="entry name" value="DNA_helicase_UvrD-like_C"/>
</dbReference>
<dbReference type="SUPFAM" id="SSF52540">
    <property type="entry name" value="P-loop containing nucleoside triphosphate hydrolases"/>
    <property type="match status" value="1"/>
</dbReference>
<evidence type="ECO:0000313" key="18">
    <source>
        <dbReference type="EMBL" id="OGG29168.1"/>
    </source>
</evidence>
<comment type="similarity">
    <text evidence="1">Belongs to the helicase family. UvrD subfamily.</text>
</comment>
<evidence type="ECO:0000256" key="13">
    <source>
        <dbReference type="ARBA" id="ARBA00034808"/>
    </source>
</evidence>
<evidence type="ECO:0000256" key="11">
    <source>
        <dbReference type="ARBA" id="ARBA00023235"/>
    </source>
</evidence>
<dbReference type="Pfam" id="PF13361">
    <property type="entry name" value="UvrD_C"/>
    <property type="match status" value="1"/>
</dbReference>
<dbReference type="Gene3D" id="1.10.486.10">
    <property type="entry name" value="PCRA, domain 4"/>
    <property type="match status" value="1"/>
</dbReference>
<dbReference type="PROSITE" id="PS51198">
    <property type="entry name" value="UVRD_HELICASE_ATP_BIND"/>
    <property type="match status" value="1"/>
</dbReference>
<evidence type="ECO:0000313" key="19">
    <source>
        <dbReference type="Proteomes" id="UP000176409"/>
    </source>
</evidence>
<evidence type="ECO:0000256" key="2">
    <source>
        <dbReference type="ARBA" id="ARBA00022722"/>
    </source>
</evidence>
<dbReference type="GO" id="GO:0000725">
    <property type="term" value="P:recombinational repair"/>
    <property type="evidence" value="ECO:0007669"/>
    <property type="project" value="TreeGrafter"/>
</dbReference>
<dbReference type="Gene3D" id="3.90.320.10">
    <property type="match status" value="1"/>
</dbReference>
<keyword evidence="11" id="KW-0413">Isomerase</keyword>
<dbReference type="STRING" id="1798396.A2973_01615"/>
<evidence type="ECO:0000256" key="4">
    <source>
        <dbReference type="ARBA" id="ARBA00022763"/>
    </source>
</evidence>
<evidence type="ECO:0000256" key="9">
    <source>
        <dbReference type="ARBA" id="ARBA00023125"/>
    </source>
</evidence>
<dbReference type="Pfam" id="PF00580">
    <property type="entry name" value="UvrD-helicase"/>
    <property type="match status" value="1"/>
</dbReference>
<evidence type="ECO:0000256" key="5">
    <source>
        <dbReference type="ARBA" id="ARBA00022801"/>
    </source>
</evidence>
<dbReference type="InterPro" id="IPR011604">
    <property type="entry name" value="PDDEXK-like_dom_sf"/>
</dbReference>
<dbReference type="AlphaFoldDB" id="A0A1F6AX13"/>
<dbReference type="PANTHER" id="PTHR11070">
    <property type="entry name" value="UVRD / RECB / PCRA DNA HELICASE FAMILY MEMBER"/>
    <property type="match status" value="1"/>
</dbReference>
<dbReference type="InterPro" id="IPR013986">
    <property type="entry name" value="DExx_box_DNA_helicase_dom_sf"/>
</dbReference>
<evidence type="ECO:0000256" key="3">
    <source>
        <dbReference type="ARBA" id="ARBA00022741"/>
    </source>
</evidence>
<dbReference type="PANTHER" id="PTHR11070:SF2">
    <property type="entry name" value="ATP-DEPENDENT DNA HELICASE SRS2"/>
    <property type="match status" value="1"/>
</dbReference>
<protein>
    <recommendedName>
        <fullName evidence="13">DNA 3'-5' helicase</fullName>
        <ecNumber evidence="13">5.6.2.4</ecNumber>
    </recommendedName>
</protein>
<keyword evidence="9" id="KW-0238">DNA-binding</keyword>
<evidence type="ECO:0000256" key="1">
    <source>
        <dbReference type="ARBA" id="ARBA00009922"/>
    </source>
</evidence>
<keyword evidence="5 15" id="KW-0378">Hydrolase</keyword>
<evidence type="ECO:0000256" key="10">
    <source>
        <dbReference type="ARBA" id="ARBA00023204"/>
    </source>
</evidence>
<feature type="domain" description="UvrD-like helicase C-terminal" evidence="17">
    <location>
        <begin position="320"/>
        <end position="601"/>
    </location>
</feature>